<dbReference type="VEuPathDB" id="FungiDB:MCYG_07793"/>
<evidence type="ECO:0000313" key="3">
    <source>
        <dbReference type="Proteomes" id="UP000002035"/>
    </source>
</evidence>
<dbReference type="STRING" id="554155.C5FXD4"/>
<dbReference type="OrthoDB" id="5335351at2759"/>
<feature type="region of interest" description="Disordered" evidence="1">
    <location>
        <begin position="1"/>
        <end position="80"/>
    </location>
</feature>
<sequence length="184" mass="20603">MISDSEIEEGNGTPVPGSSLDPDSPLVDSPVYPGSPRRAVASYGEEDSFVSEPVVEATVEPTTQPNRSPIPPPNPSCKADDGFSALAQELEGYTWEQLQQRFIEEMDERSKTENILQKETADLLEVFMAWSQTTTFRDEDRAYKRFKTRMDHVRNSEASLEEKKAHYASVVKAFENALDLLRTG</sequence>
<proteinExistence type="predicted"/>
<dbReference type="EMBL" id="DS995707">
    <property type="protein sequence ID" value="EEQ34974.1"/>
    <property type="molecule type" value="Genomic_DNA"/>
</dbReference>
<gene>
    <name evidence="2" type="ORF">MCYG_07793</name>
</gene>
<keyword evidence="3" id="KW-1185">Reference proteome</keyword>
<feature type="compositionally biased region" description="Low complexity" evidence="1">
    <location>
        <begin position="14"/>
        <end position="31"/>
    </location>
</feature>
<dbReference type="RefSeq" id="XP_002844010.1">
    <property type="nucleotide sequence ID" value="XM_002843964.1"/>
</dbReference>
<dbReference type="GeneID" id="9226392"/>
<organism evidence="2 3">
    <name type="scientific">Arthroderma otae (strain ATCC MYA-4605 / CBS 113480)</name>
    <name type="common">Microsporum canis</name>
    <dbReference type="NCBI Taxonomy" id="554155"/>
    <lineage>
        <taxon>Eukaryota</taxon>
        <taxon>Fungi</taxon>
        <taxon>Dikarya</taxon>
        <taxon>Ascomycota</taxon>
        <taxon>Pezizomycotina</taxon>
        <taxon>Eurotiomycetes</taxon>
        <taxon>Eurotiomycetidae</taxon>
        <taxon>Onygenales</taxon>
        <taxon>Arthrodermataceae</taxon>
        <taxon>Microsporum</taxon>
    </lineage>
</organism>
<protein>
    <submittedName>
        <fullName evidence="2">Uncharacterized protein</fullName>
    </submittedName>
</protein>
<dbReference type="HOGENOM" id="CLU_108989_0_0_1"/>
<evidence type="ECO:0000313" key="2">
    <source>
        <dbReference type="EMBL" id="EEQ34974.1"/>
    </source>
</evidence>
<accession>C5FXD4</accession>
<dbReference type="AlphaFoldDB" id="C5FXD4"/>
<name>C5FXD4_ARTOC</name>
<dbReference type="Proteomes" id="UP000002035">
    <property type="component" value="Unassembled WGS sequence"/>
</dbReference>
<dbReference type="eggNOG" id="ENOG502SCKF">
    <property type="taxonomic scope" value="Eukaryota"/>
</dbReference>
<evidence type="ECO:0000256" key="1">
    <source>
        <dbReference type="SAM" id="MobiDB-lite"/>
    </source>
</evidence>
<reference evidence="3" key="1">
    <citation type="journal article" date="2012" name="MBio">
        <title>Comparative genome analysis of Trichophyton rubrum and related dermatophytes reveals candidate genes involved in infection.</title>
        <authorList>
            <person name="Martinez D.A."/>
            <person name="Oliver B.G."/>
            <person name="Graeser Y."/>
            <person name="Goldberg J.M."/>
            <person name="Li W."/>
            <person name="Martinez-Rossi N.M."/>
            <person name="Monod M."/>
            <person name="Shelest E."/>
            <person name="Barton R.C."/>
            <person name="Birch E."/>
            <person name="Brakhage A.A."/>
            <person name="Chen Z."/>
            <person name="Gurr S.J."/>
            <person name="Heiman D."/>
            <person name="Heitman J."/>
            <person name="Kosti I."/>
            <person name="Rossi A."/>
            <person name="Saif S."/>
            <person name="Samalova M."/>
            <person name="Saunders C.W."/>
            <person name="Shea T."/>
            <person name="Summerbell R.C."/>
            <person name="Xu J."/>
            <person name="Young S."/>
            <person name="Zeng Q."/>
            <person name="Birren B.W."/>
            <person name="Cuomo C.A."/>
            <person name="White T.C."/>
        </authorList>
    </citation>
    <scope>NUCLEOTIDE SEQUENCE [LARGE SCALE GENOMIC DNA]</scope>
    <source>
        <strain evidence="3">ATCC MYA-4605 / CBS 113480</strain>
    </source>
</reference>
<dbReference type="OMA" id="KTRMDHV"/>